<dbReference type="AlphaFoldDB" id="A0A5C4VQI2"/>
<evidence type="ECO:0000313" key="1">
    <source>
        <dbReference type="EMBL" id="KAB8189766.1"/>
    </source>
</evidence>
<keyword evidence="1" id="KW-0378">Hydrolase</keyword>
<name>A0A5C4VQI2_9ACTN</name>
<dbReference type="PRINTS" id="PR00111">
    <property type="entry name" value="ABHYDROLASE"/>
</dbReference>
<dbReference type="PANTHER" id="PTHR43798:SF33">
    <property type="entry name" value="HYDROLASE, PUTATIVE (AFU_ORTHOLOGUE AFUA_2G14860)-RELATED"/>
    <property type="match status" value="1"/>
</dbReference>
<dbReference type="InterPro" id="IPR050266">
    <property type="entry name" value="AB_hydrolase_sf"/>
</dbReference>
<dbReference type="Pfam" id="PF12697">
    <property type="entry name" value="Abhydrolase_6"/>
    <property type="match status" value="1"/>
</dbReference>
<dbReference type="RefSeq" id="WP_139635199.1">
    <property type="nucleotide sequence ID" value="NZ_VDLX02000018.1"/>
</dbReference>
<keyword evidence="2" id="KW-1185">Reference proteome</keyword>
<dbReference type="PANTHER" id="PTHR43798">
    <property type="entry name" value="MONOACYLGLYCEROL LIPASE"/>
    <property type="match status" value="1"/>
</dbReference>
<dbReference type="Proteomes" id="UP000312512">
    <property type="component" value="Unassembled WGS sequence"/>
</dbReference>
<accession>A0A5C4VQI2</accession>
<organism evidence="1 2">
    <name type="scientific">Nonomuraea phyllanthi</name>
    <dbReference type="NCBI Taxonomy" id="2219224"/>
    <lineage>
        <taxon>Bacteria</taxon>
        <taxon>Bacillati</taxon>
        <taxon>Actinomycetota</taxon>
        <taxon>Actinomycetes</taxon>
        <taxon>Streptosporangiales</taxon>
        <taxon>Streptosporangiaceae</taxon>
        <taxon>Nonomuraea</taxon>
    </lineage>
</organism>
<dbReference type="EMBL" id="VDLX02000018">
    <property type="protein sequence ID" value="KAB8189766.1"/>
    <property type="molecule type" value="Genomic_DNA"/>
</dbReference>
<sequence length="269" mass="29109">MAEVRRRYVDTRFGQMHLAECGTGAPVLFLHQTPRSWTEYVRVLPIAGGHVRAIAPDTLGFGQSARIDEFSIERFADGVEAVLDALGLPRVALVGHHTGAVIALEVAARAPSRLSSLVLSAMPHVTPERRARMSGRPPVDHVVPAPDGGHASELWRQRRGFYDAGQEDDLTRFLVDALQVVDRLGDGHAAVNAYGMAARLPLVRTRTLLMCGADDPYALPDQPALARALDCELKVIDGAGVHLPEQRPDAFTEAVLSFLKAGPDGDLYS</sequence>
<dbReference type="SUPFAM" id="SSF53474">
    <property type="entry name" value="alpha/beta-Hydrolases"/>
    <property type="match status" value="1"/>
</dbReference>
<dbReference type="GO" id="GO:0016787">
    <property type="term" value="F:hydrolase activity"/>
    <property type="evidence" value="ECO:0007669"/>
    <property type="project" value="UniProtKB-KW"/>
</dbReference>
<protein>
    <submittedName>
        <fullName evidence="1">Alpha/beta fold hydrolase</fullName>
    </submittedName>
</protein>
<gene>
    <name evidence="1" type="ORF">FH608_037800</name>
</gene>
<dbReference type="GO" id="GO:0016020">
    <property type="term" value="C:membrane"/>
    <property type="evidence" value="ECO:0007669"/>
    <property type="project" value="TreeGrafter"/>
</dbReference>
<evidence type="ECO:0000313" key="2">
    <source>
        <dbReference type="Proteomes" id="UP000312512"/>
    </source>
</evidence>
<dbReference type="Gene3D" id="3.40.50.1820">
    <property type="entry name" value="alpha/beta hydrolase"/>
    <property type="match status" value="1"/>
</dbReference>
<dbReference type="InterPro" id="IPR029058">
    <property type="entry name" value="AB_hydrolase_fold"/>
</dbReference>
<dbReference type="InterPro" id="IPR000073">
    <property type="entry name" value="AB_hydrolase_1"/>
</dbReference>
<comment type="caution">
    <text evidence="1">The sequence shown here is derived from an EMBL/GenBank/DDBJ whole genome shotgun (WGS) entry which is preliminary data.</text>
</comment>
<reference evidence="1 2" key="1">
    <citation type="submission" date="2019-10" db="EMBL/GenBank/DDBJ databases">
        <title>Nonomuraea sp. nov., isolated from Phyllanthus amarus.</title>
        <authorList>
            <person name="Klykleung N."/>
            <person name="Tanasupawat S."/>
        </authorList>
    </citation>
    <scope>NUCLEOTIDE SEQUENCE [LARGE SCALE GENOMIC DNA]</scope>
    <source>
        <strain evidence="1 2">PA1-10</strain>
    </source>
</reference>
<dbReference type="OrthoDB" id="5431692at2"/>
<proteinExistence type="predicted"/>